<reference evidence="1 2" key="1">
    <citation type="journal article" date="2010" name="J. Bacteriol.">
        <title>Genome sequence of the oligotrophic marine Gammaproteobacterium HTCC2143, isolated from the Oregon Coast.</title>
        <authorList>
            <person name="Oh H.M."/>
            <person name="Kang I."/>
            <person name="Ferriera S."/>
            <person name="Giovannoni S.J."/>
            <person name="Cho J.C."/>
        </authorList>
    </citation>
    <scope>NUCLEOTIDE SEQUENCE [LARGE SCALE GENOMIC DNA]</scope>
    <source>
        <strain evidence="1 2">HTCC2143</strain>
    </source>
</reference>
<keyword evidence="2" id="KW-1185">Reference proteome</keyword>
<sequence>MYVFSVNANTPKAIEGFGVGADVPFIVYINFKDLFGAEQLCRLYLLQQGFERPVIDKRKLIEEKFLNDRKLIEADKALKEALESGYSIQVFSSH</sequence>
<organism evidence="1 2">
    <name type="scientific">marine gamma proteobacterium HTCC2143</name>
    <dbReference type="NCBI Taxonomy" id="247633"/>
    <lineage>
        <taxon>Bacteria</taxon>
        <taxon>Pseudomonadati</taxon>
        <taxon>Pseudomonadota</taxon>
        <taxon>Gammaproteobacteria</taxon>
        <taxon>Cellvibrionales</taxon>
        <taxon>Spongiibacteraceae</taxon>
        <taxon>BD1-7 clade</taxon>
    </lineage>
</organism>
<dbReference type="OrthoDB" id="5624986at2"/>
<comment type="caution">
    <text evidence="1">The sequence shown here is derived from an EMBL/GenBank/DDBJ whole genome shotgun (WGS) entry which is preliminary data.</text>
</comment>
<dbReference type="Proteomes" id="UP000004931">
    <property type="component" value="Unassembled WGS sequence"/>
</dbReference>
<gene>
    <name evidence="1" type="ORF">GP2143_09555</name>
</gene>
<name>A0YFM7_9GAMM</name>
<dbReference type="STRING" id="247633.GP2143_09555"/>
<protein>
    <submittedName>
        <fullName evidence="1">Uncharacterized protein</fullName>
    </submittedName>
</protein>
<dbReference type="AlphaFoldDB" id="A0YFM7"/>
<evidence type="ECO:0000313" key="2">
    <source>
        <dbReference type="Proteomes" id="UP000004931"/>
    </source>
</evidence>
<dbReference type="eggNOG" id="ENOG5032XYU">
    <property type="taxonomic scope" value="Bacteria"/>
</dbReference>
<evidence type="ECO:0000313" key="1">
    <source>
        <dbReference type="EMBL" id="EAW30441.1"/>
    </source>
</evidence>
<proteinExistence type="predicted"/>
<dbReference type="EMBL" id="AAVT01000008">
    <property type="protein sequence ID" value="EAW30441.1"/>
    <property type="molecule type" value="Genomic_DNA"/>
</dbReference>
<accession>A0YFM7</accession>